<organism evidence="1 2">
    <name type="scientific">Purpureocillium lilacinum</name>
    <name type="common">Paecilomyces lilacinus</name>
    <dbReference type="NCBI Taxonomy" id="33203"/>
    <lineage>
        <taxon>Eukaryota</taxon>
        <taxon>Fungi</taxon>
        <taxon>Dikarya</taxon>
        <taxon>Ascomycota</taxon>
        <taxon>Pezizomycotina</taxon>
        <taxon>Sordariomycetes</taxon>
        <taxon>Hypocreomycetidae</taxon>
        <taxon>Hypocreales</taxon>
        <taxon>Ophiocordycipitaceae</taxon>
        <taxon>Purpureocillium</taxon>
    </lineage>
</organism>
<reference evidence="1" key="1">
    <citation type="submission" date="2024-12" db="EMBL/GenBank/DDBJ databases">
        <title>Comparative genomics and development of molecular markers within Purpureocillium lilacinum and among Purpureocillium species.</title>
        <authorList>
            <person name="Yeh Z.-Y."/>
            <person name="Ni N.-T."/>
            <person name="Lo P.-H."/>
            <person name="Mushyakhwo K."/>
            <person name="Lin C.-F."/>
            <person name="Nai Y.-S."/>
        </authorList>
    </citation>
    <scope>NUCLEOTIDE SEQUENCE</scope>
    <source>
        <strain evidence="1">NCHU-NPUST-175</strain>
    </source>
</reference>
<proteinExistence type="predicted"/>
<evidence type="ECO:0000313" key="1">
    <source>
        <dbReference type="EMBL" id="KAL3961646.1"/>
    </source>
</evidence>
<keyword evidence="2" id="KW-1185">Reference proteome</keyword>
<dbReference type="EMBL" id="JBGNUJ010000003">
    <property type="protein sequence ID" value="KAL3961646.1"/>
    <property type="molecule type" value="Genomic_DNA"/>
</dbReference>
<dbReference type="Proteomes" id="UP001638806">
    <property type="component" value="Unassembled WGS sequence"/>
</dbReference>
<protein>
    <submittedName>
        <fullName evidence="1">Uncharacterized protein</fullName>
    </submittedName>
</protein>
<accession>A0ACC4E1W1</accession>
<name>A0ACC4E1W1_PURLI</name>
<sequence length="481" mass="53843">MDAYEPVPAVTDPADLSQMQQLEKEVQTWDLVRRLLPLRYPESRPQKKSLFSSAGPTQPAPARSLEELVDTDPILKERRAVIQWLQTNASSGPDIDELARELQQNADRGDIIAHGWLHTRSTIKHRKRLTAWPHLLERQSADITSSHVNADGAPLVTNLDPDATTRQARKLESQDDYFERAIWLGCFEHLRRGARWTLSGIGAKNGQKCGGRCQCQACCCLSTEGEALADASPASIALWRRMCLSLARNGGADDYERAVYGLLAGDIASVEKVAKTWDDFVFANYNALLRTQIDTFLLGQCPPDVASGMTKSFPSFDAIHFHGDLDGLERRLIVSLESQKATVEEAMEPNKALQASMIANDIDRHLYEQALVMTDDANKDQRSLLLPRTLSDGTAITPRKYFGLDQHDGLRIVAHVYVLIALMRHFDELEGRTPDNTTNAQWHYSQESILAAYTEYLGQAKLDELIPCTARSWRPLGSMKF</sequence>
<comment type="caution">
    <text evidence="1">The sequence shown here is derived from an EMBL/GenBank/DDBJ whole genome shotgun (WGS) entry which is preliminary data.</text>
</comment>
<evidence type="ECO:0000313" key="2">
    <source>
        <dbReference type="Proteomes" id="UP001638806"/>
    </source>
</evidence>
<gene>
    <name evidence="1" type="ORF">ACCO45_003169</name>
</gene>